<name>J9E973_WUCBA</name>
<dbReference type="AlphaFoldDB" id="J9E973"/>
<sequence>MDPEEKEKSVRKEKENGKGEGKSRTGKEQESEKKEKEKEERNERSNKIRRNLWNEKVGNEKEKALHPGEMQKLKMKSEIEVISKTRNKVGVQELKDGTKFRQKLISKLGRFGAQFFAPVTNEPSVDDDDDDGEEVESEHSEDEE</sequence>
<reference evidence="3" key="1">
    <citation type="submission" date="2012-08" db="EMBL/GenBank/DDBJ databases">
        <title>The Genome Sequence of Wuchereria bancrofti.</title>
        <authorList>
            <person name="Nutman T.B."/>
            <person name="Fink D.L."/>
            <person name="Russ C."/>
            <person name="Young S."/>
            <person name="Zeng Q."/>
            <person name="Koehrsen M."/>
            <person name="Alvarado L."/>
            <person name="Berlin A."/>
            <person name="Chapman S.B."/>
            <person name="Chen Z."/>
            <person name="Freedman E."/>
            <person name="Gellesch M."/>
            <person name="Goldberg J."/>
            <person name="Griggs A."/>
            <person name="Gujja S."/>
            <person name="Heilman E.R."/>
            <person name="Heiman D."/>
            <person name="Hepburn T."/>
            <person name="Howarth C."/>
            <person name="Jen D."/>
            <person name="Larson L."/>
            <person name="Lewis B."/>
            <person name="Mehta T."/>
            <person name="Park D."/>
            <person name="Pearson M."/>
            <person name="Roberts A."/>
            <person name="Saif S."/>
            <person name="Shea T."/>
            <person name="Shenoy N."/>
            <person name="Sisk P."/>
            <person name="Stolte C."/>
            <person name="Sykes S."/>
            <person name="Walk T."/>
            <person name="White J."/>
            <person name="Yandava C."/>
            <person name="Haas B."/>
            <person name="Henn M.R."/>
            <person name="Nusbaum C."/>
            <person name="Birren B."/>
        </authorList>
    </citation>
    <scope>NUCLEOTIDE SEQUENCE [LARGE SCALE GENOMIC DNA]</scope>
    <source>
        <strain evidence="3">NA</strain>
    </source>
</reference>
<evidence type="ECO:0000313" key="2">
    <source>
        <dbReference type="EMBL" id="EJW71929.1"/>
    </source>
</evidence>
<organism evidence="2 3">
    <name type="scientific">Wuchereria bancrofti</name>
    <dbReference type="NCBI Taxonomy" id="6293"/>
    <lineage>
        <taxon>Eukaryota</taxon>
        <taxon>Metazoa</taxon>
        <taxon>Ecdysozoa</taxon>
        <taxon>Nematoda</taxon>
        <taxon>Chromadorea</taxon>
        <taxon>Rhabditida</taxon>
        <taxon>Spirurina</taxon>
        <taxon>Spiruromorpha</taxon>
        <taxon>Filarioidea</taxon>
        <taxon>Onchocercidae</taxon>
        <taxon>Wuchereria</taxon>
    </lineage>
</organism>
<feature type="compositionally biased region" description="Basic and acidic residues" evidence="1">
    <location>
        <begin position="1"/>
        <end position="46"/>
    </location>
</feature>
<protein>
    <recommendedName>
        <fullName evidence="4">RRP15-like protein</fullName>
    </recommendedName>
</protein>
<dbReference type="EMBL" id="ADBV01017369">
    <property type="protein sequence ID" value="EJW71929.1"/>
    <property type="molecule type" value="Genomic_DNA"/>
</dbReference>
<feature type="compositionally biased region" description="Acidic residues" evidence="1">
    <location>
        <begin position="124"/>
        <end position="144"/>
    </location>
</feature>
<dbReference type="Proteomes" id="UP000004810">
    <property type="component" value="Unassembled WGS sequence"/>
</dbReference>
<evidence type="ECO:0000256" key="1">
    <source>
        <dbReference type="SAM" id="MobiDB-lite"/>
    </source>
</evidence>
<evidence type="ECO:0000313" key="3">
    <source>
        <dbReference type="Proteomes" id="UP000004810"/>
    </source>
</evidence>
<comment type="caution">
    <text evidence="2">The sequence shown here is derived from an EMBL/GenBank/DDBJ whole genome shotgun (WGS) entry which is preliminary data.</text>
</comment>
<feature type="region of interest" description="Disordered" evidence="1">
    <location>
        <begin position="118"/>
        <end position="144"/>
    </location>
</feature>
<proteinExistence type="predicted"/>
<feature type="region of interest" description="Disordered" evidence="1">
    <location>
        <begin position="1"/>
        <end position="71"/>
    </location>
</feature>
<gene>
    <name evidence="2" type="ORF">WUBG_17167</name>
</gene>
<accession>J9E973</accession>
<feature type="compositionally biased region" description="Basic and acidic residues" evidence="1">
    <location>
        <begin position="57"/>
        <end position="71"/>
    </location>
</feature>
<evidence type="ECO:0008006" key="4">
    <source>
        <dbReference type="Google" id="ProtNLM"/>
    </source>
</evidence>